<evidence type="ECO:0000256" key="21">
    <source>
        <dbReference type="ARBA" id="ARBA00022884"/>
    </source>
</evidence>
<evidence type="ECO:0000256" key="18">
    <source>
        <dbReference type="ARBA" id="ARBA00022833"/>
    </source>
</evidence>
<evidence type="ECO:0000256" key="14">
    <source>
        <dbReference type="ARBA" id="ARBA00022758"/>
    </source>
</evidence>
<dbReference type="InterPro" id="IPR036397">
    <property type="entry name" value="RNaseH_sf"/>
</dbReference>
<dbReference type="CDD" id="cd01647">
    <property type="entry name" value="RT_LTR"/>
    <property type="match status" value="1"/>
</dbReference>
<dbReference type="InterPro" id="IPR054465">
    <property type="entry name" value="Integrase_p58-like_C"/>
</dbReference>
<dbReference type="GO" id="GO:0005737">
    <property type="term" value="C:cytoplasm"/>
    <property type="evidence" value="ECO:0007669"/>
    <property type="project" value="UniProtKB-SubCell"/>
</dbReference>
<evidence type="ECO:0000256" key="9">
    <source>
        <dbReference type="ARBA" id="ARBA00022695"/>
    </source>
</evidence>
<keyword evidence="24" id="KW-0239">DNA-directed DNA polymerase</keyword>
<evidence type="ECO:0000256" key="6">
    <source>
        <dbReference type="ARBA" id="ARBA00022612"/>
    </source>
</evidence>
<keyword evidence="6" id="KW-1188">Viral release from host cell</keyword>
<dbReference type="GO" id="GO:0005634">
    <property type="term" value="C:nucleus"/>
    <property type="evidence" value="ECO:0007669"/>
    <property type="project" value="UniProtKB-SubCell"/>
</dbReference>
<organism evidence="38 39">
    <name type="scientific">Pinctada imbricata</name>
    <name type="common">Atlantic pearl-oyster</name>
    <name type="synonym">Pinctada martensii</name>
    <dbReference type="NCBI Taxonomy" id="66713"/>
    <lineage>
        <taxon>Eukaryota</taxon>
        <taxon>Metazoa</taxon>
        <taxon>Spiralia</taxon>
        <taxon>Lophotrochozoa</taxon>
        <taxon>Mollusca</taxon>
        <taxon>Bivalvia</taxon>
        <taxon>Autobranchia</taxon>
        <taxon>Pteriomorphia</taxon>
        <taxon>Pterioida</taxon>
        <taxon>Pterioidea</taxon>
        <taxon>Pteriidae</taxon>
        <taxon>Pinctada</taxon>
    </lineage>
</organism>
<keyword evidence="7" id="KW-0645">Protease</keyword>
<dbReference type="InterPro" id="IPR050951">
    <property type="entry name" value="Retrovirus_Pol_polyprotein"/>
</dbReference>
<evidence type="ECO:0000256" key="3">
    <source>
        <dbReference type="ARBA" id="ARBA00004123"/>
    </source>
</evidence>
<keyword evidence="19" id="KW-0067">ATP-binding</keyword>
<dbReference type="Pfam" id="PF00078">
    <property type="entry name" value="RVT_1"/>
    <property type="match status" value="1"/>
</dbReference>
<evidence type="ECO:0000256" key="25">
    <source>
        <dbReference type="ARBA" id="ARBA00023113"/>
    </source>
</evidence>
<dbReference type="PROSITE" id="PS50994">
    <property type="entry name" value="INTEGRASE"/>
    <property type="match status" value="1"/>
</dbReference>
<keyword evidence="27" id="KW-0233">DNA recombination</keyword>
<dbReference type="Gene3D" id="3.10.10.10">
    <property type="entry name" value="HIV Type 1 Reverse Transcriptase, subunit A, domain 1"/>
    <property type="match status" value="1"/>
</dbReference>
<evidence type="ECO:0000256" key="34">
    <source>
        <dbReference type="ARBA" id="ARBA00063849"/>
    </source>
</evidence>
<keyword evidence="28" id="KW-0539">Nucleus</keyword>
<keyword evidence="25" id="KW-0917">Virion maturation</keyword>
<dbReference type="GO" id="GO:0004523">
    <property type="term" value="F:RNA-DNA hybrid ribonuclease activity"/>
    <property type="evidence" value="ECO:0007669"/>
    <property type="project" value="UniProtKB-EC"/>
</dbReference>
<evidence type="ECO:0000256" key="26">
    <source>
        <dbReference type="ARBA" id="ARBA00023125"/>
    </source>
</evidence>
<comment type="function">
    <text evidence="2">The aspartyl protease (PR) mediates the proteolytic cleavages of the Gag and Gag-Pol polyproteins after assembly of the VLP.</text>
</comment>
<comment type="function">
    <text evidence="32">Nucleocapsid protein p11 (NC) forms the nucleocore that coats the retro-elements dimeric RNA. Binds these RNAs through its zinc fingers. Promotes primer tRNA(i)-Met annealing to the multipartite primer-binding site (PBS), dimerization of Ty3 RNA and initiation of reverse transcription.</text>
</comment>
<evidence type="ECO:0000256" key="1">
    <source>
        <dbReference type="ARBA" id="ARBA00000077"/>
    </source>
</evidence>
<keyword evidence="11" id="KW-0479">Metal-binding</keyword>
<name>A0AA88XT24_PINIB</name>
<evidence type="ECO:0000256" key="13">
    <source>
        <dbReference type="ARBA" id="ARBA00022750"/>
    </source>
</evidence>
<keyword evidence="14" id="KW-0688">Ribosomal frameshifting</keyword>
<dbReference type="SUPFAM" id="SSF53098">
    <property type="entry name" value="Ribonuclease H-like"/>
    <property type="match status" value="1"/>
</dbReference>
<evidence type="ECO:0000313" key="38">
    <source>
        <dbReference type="EMBL" id="KAK3088157.1"/>
    </source>
</evidence>
<dbReference type="FunFam" id="3.10.10.10:FF:000007">
    <property type="entry name" value="Retrovirus-related Pol polyprotein from transposon 17.6-like Protein"/>
    <property type="match status" value="1"/>
</dbReference>
<evidence type="ECO:0000256" key="28">
    <source>
        <dbReference type="ARBA" id="ARBA00023242"/>
    </source>
</evidence>
<evidence type="ECO:0000256" key="7">
    <source>
        <dbReference type="ARBA" id="ARBA00022670"/>
    </source>
</evidence>
<dbReference type="GO" id="GO:0006508">
    <property type="term" value="P:proteolysis"/>
    <property type="evidence" value="ECO:0007669"/>
    <property type="project" value="UniProtKB-KW"/>
</dbReference>
<proteinExistence type="predicted"/>
<dbReference type="FunFam" id="3.30.70.270:FF:000026">
    <property type="entry name" value="Transposon Ty3-G Gag-Pol polyprotein"/>
    <property type="match status" value="1"/>
</dbReference>
<dbReference type="PROSITE" id="PS50878">
    <property type="entry name" value="RT_POL"/>
    <property type="match status" value="1"/>
</dbReference>
<comment type="function">
    <text evidence="30">Reverse transcriptase/ribonuclease H (RT) is a multifunctional enzyme that catalyzes the conversion of the retro-elements RNA genome into dsDNA within the VLP. The enzyme displays a DNA polymerase activity that can copy either DNA or RNA templates, and a ribonuclease H (RNase H) activity that cleaves the RNA strand of RNA-DNA heteroduplexes during plus-strand synthesis and hydrolyzes RNA primers. The conversion leads to a linear dsDNA copy of the retrotransposon that includes long terminal repeats (LTRs) at both ends.</text>
</comment>
<dbReference type="Pfam" id="PF17919">
    <property type="entry name" value="RT_RNaseH_2"/>
    <property type="match status" value="1"/>
</dbReference>
<gene>
    <name evidence="38" type="ORF">FSP39_015469</name>
</gene>
<keyword evidence="13" id="KW-0064">Aspartyl protease</keyword>
<keyword evidence="21" id="KW-0694">RNA-binding</keyword>
<dbReference type="Gene3D" id="2.40.70.10">
    <property type="entry name" value="Acid Proteases"/>
    <property type="match status" value="1"/>
</dbReference>
<keyword evidence="22" id="KW-0229">DNA integration</keyword>
<keyword evidence="16" id="KW-0863">Zinc-finger</keyword>
<dbReference type="GO" id="GO:0006310">
    <property type="term" value="P:DNA recombination"/>
    <property type="evidence" value="ECO:0007669"/>
    <property type="project" value="UniProtKB-KW"/>
</dbReference>
<dbReference type="InterPro" id="IPR043128">
    <property type="entry name" value="Rev_trsase/Diguanyl_cyclase"/>
</dbReference>
<comment type="catalytic activity">
    <reaction evidence="1">
        <text>Endonucleolytic cleavage to 5'-phosphomonoester.</text>
        <dbReference type="EC" id="3.1.26.4"/>
    </reaction>
</comment>
<evidence type="ECO:0000256" key="20">
    <source>
        <dbReference type="ARBA" id="ARBA00022842"/>
    </source>
</evidence>
<dbReference type="InterPro" id="IPR000477">
    <property type="entry name" value="RT_dom"/>
</dbReference>
<evidence type="ECO:0000256" key="19">
    <source>
        <dbReference type="ARBA" id="ARBA00022840"/>
    </source>
</evidence>
<dbReference type="GO" id="GO:0015074">
    <property type="term" value="P:DNA integration"/>
    <property type="evidence" value="ECO:0007669"/>
    <property type="project" value="UniProtKB-KW"/>
</dbReference>
<evidence type="ECO:0000313" key="39">
    <source>
        <dbReference type="Proteomes" id="UP001186944"/>
    </source>
</evidence>
<comment type="subunit">
    <text evidence="34">The protease is a homodimer, whose active site consists of two apposed aspartic acid residues.</text>
</comment>
<evidence type="ECO:0000256" key="11">
    <source>
        <dbReference type="ARBA" id="ARBA00022723"/>
    </source>
</evidence>
<evidence type="ECO:0000256" key="27">
    <source>
        <dbReference type="ARBA" id="ARBA00023172"/>
    </source>
</evidence>
<comment type="function">
    <text evidence="33">Capsid protein (CA) is the structural component of the virus-like particle (VLP), forming the shell that encapsulates the genomic RNA-nucleocapsid complex.</text>
</comment>
<dbReference type="PANTHER" id="PTHR37984">
    <property type="entry name" value="PROTEIN CBG26694"/>
    <property type="match status" value="1"/>
</dbReference>
<dbReference type="GO" id="GO:0003677">
    <property type="term" value="F:DNA binding"/>
    <property type="evidence" value="ECO:0007669"/>
    <property type="project" value="UniProtKB-KW"/>
</dbReference>
<evidence type="ECO:0000256" key="2">
    <source>
        <dbReference type="ARBA" id="ARBA00002180"/>
    </source>
</evidence>
<dbReference type="GO" id="GO:0004190">
    <property type="term" value="F:aspartic-type endopeptidase activity"/>
    <property type="evidence" value="ECO:0007669"/>
    <property type="project" value="UniProtKB-KW"/>
</dbReference>
<dbReference type="InterPro" id="IPR041588">
    <property type="entry name" value="Integrase_H2C2"/>
</dbReference>
<evidence type="ECO:0000256" key="31">
    <source>
        <dbReference type="ARBA" id="ARBA00025615"/>
    </source>
</evidence>
<dbReference type="CDD" id="cd09274">
    <property type="entry name" value="RNase_HI_RT_Ty3"/>
    <property type="match status" value="1"/>
</dbReference>
<keyword evidence="29" id="KW-0511">Multifunctional enzyme</keyword>
<evidence type="ECO:0000256" key="33">
    <source>
        <dbReference type="ARBA" id="ARBA00055383"/>
    </source>
</evidence>
<keyword evidence="26" id="KW-0238">DNA-binding</keyword>
<evidence type="ECO:0000256" key="15">
    <source>
        <dbReference type="ARBA" id="ARBA00022759"/>
    </source>
</evidence>
<evidence type="ECO:0000256" key="23">
    <source>
        <dbReference type="ARBA" id="ARBA00022918"/>
    </source>
</evidence>
<dbReference type="InterPro" id="IPR001584">
    <property type="entry name" value="Integrase_cat-core"/>
</dbReference>
<keyword evidence="18" id="KW-0862">Zinc</keyword>
<dbReference type="Gene3D" id="3.10.20.370">
    <property type="match status" value="1"/>
</dbReference>
<dbReference type="EMBL" id="VSWD01000011">
    <property type="protein sequence ID" value="KAK3088157.1"/>
    <property type="molecule type" value="Genomic_DNA"/>
</dbReference>
<dbReference type="PANTHER" id="PTHR37984:SF5">
    <property type="entry name" value="PROTEIN NYNRIN-LIKE"/>
    <property type="match status" value="1"/>
</dbReference>
<evidence type="ECO:0000256" key="12">
    <source>
        <dbReference type="ARBA" id="ARBA00022741"/>
    </source>
</evidence>
<keyword evidence="10" id="KW-0540">Nuclease</keyword>
<dbReference type="InterPro" id="IPR043502">
    <property type="entry name" value="DNA/RNA_pol_sf"/>
</dbReference>
<evidence type="ECO:0000256" key="8">
    <source>
        <dbReference type="ARBA" id="ARBA00022679"/>
    </source>
</evidence>
<evidence type="ECO:0000259" key="37">
    <source>
        <dbReference type="PROSITE" id="PS50994"/>
    </source>
</evidence>
<dbReference type="Gene3D" id="3.30.420.10">
    <property type="entry name" value="Ribonuclease H-like superfamily/Ribonuclease H"/>
    <property type="match status" value="1"/>
</dbReference>
<keyword evidence="20" id="KW-0460">Magnesium</keyword>
<keyword evidence="8" id="KW-0808">Transferase</keyword>
<accession>A0AA88XT24</accession>
<dbReference type="FunFam" id="1.10.340.70:FF:000001">
    <property type="entry name" value="Retrovirus-related Pol polyprotein from transposon gypsy-like Protein"/>
    <property type="match status" value="1"/>
</dbReference>
<evidence type="ECO:0000256" key="22">
    <source>
        <dbReference type="ARBA" id="ARBA00022908"/>
    </source>
</evidence>
<comment type="subcellular location">
    <subcellularLocation>
        <location evidence="4">Cytoplasm</location>
    </subcellularLocation>
    <subcellularLocation>
        <location evidence="3">Nucleus</location>
    </subcellularLocation>
</comment>
<evidence type="ECO:0000256" key="30">
    <source>
        <dbReference type="ARBA" id="ARBA00025590"/>
    </source>
</evidence>
<evidence type="ECO:0000256" key="17">
    <source>
        <dbReference type="ARBA" id="ARBA00022801"/>
    </source>
</evidence>
<dbReference type="Pfam" id="PF22938">
    <property type="entry name" value="Integrase_p58_C"/>
    <property type="match status" value="1"/>
</dbReference>
<evidence type="ECO:0000256" key="32">
    <source>
        <dbReference type="ARBA" id="ARBA00055265"/>
    </source>
</evidence>
<dbReference type="Pfam" id="PF00665">
    <property type="entry name" value="rve"/>
    <property type="match status" value="1"/>
</dbReference>
<evidence type="ECO:0000256" key="10">
    <source>
        <dbReference type="ARBA" id="ARBA00022722"/>
    </source>
</evidence>
<feature type="domain" description="Reverse transcriptase" evidence="36">
    <location>
        <begin position="243"/>
        <end position="422"/>
    </location>
</feature>
<keyword evidence="12" id="KW-0547">Nucleotide-binding</keyword>
<evidence type="ECO:0000256" key="16">
    <source>
        <dbReference type="ARBA" id="ARBA00022771"/>
    </source>
</evidence>
<dbReference type="GO" id="GO:0008270">
    <property type="term" value="F:zinc ion binding"/>
    <property type="evidence" value="ECO:0007669"/>
    <property type="project" value="UniProtKB-KW"/>
</dbReference>
<evidence type="ECO:0000256" key="35">
    <source>
        <dbReference type="ARBA" id="ARBA00082890"/>
    </source>
</evidence>
<dbReference type="InterPro" id="IPR021109">
    <property type="entry name" value="Peptidase_aspartic_dom_sf"/>
</dbReference>
<dbReference type="Gene3D" id="3.30.70.270">
    <property type="match status" value="2"/>
</dbReference>
<dbReference type="GO" id="GO:0003723">
    <property type="term" value="F:RNA binding"/>
    <property type="evidence" value="ECO:0007669"/>
    <property type="project" value="UniProtKB-KW"/>
</dbReference>
<keyword evidence="9" id="KW-0548">Nucleotidyltransferase</keyword>
<comment type="function">
    <text evidence="31">Integrase (IN) targets the VLP to the nucleus, where a subparticle preintegration complex (PIC) containing at least integrase and the newly synthesized dsDNA copy of the retrotransposon must transit the nuclear membrane. Once in the nucleus, integrase performs the integration of the dsDNA into the host genome.</text>
</comment>
<dbReference type="InterPro" id="IPR012337">
    <property type="entry name" value="RNaseH-like_sf"/>
</dbReference>
<keyword evidence="23" id="KW-0695">RNA-directed DNA polymerase</keyword>
<dbReference type="GO" id="GO:0003887">
    <property type="term" value="F:DNA-directed DNA polymerase activity"/>
    <property type="evidence" value="ECO:0007669"/>
    <property type="project" value="UniProtKB-KW"/>
</dbReference>
<evidence type="ECO:0000256" key="24">
    <source>
        <dbReference type="ARBA" id="ARBA00022932"/>
    </source>
</evidence>
<dbReference type="GO" id="GO:0075523">
    <property type="term" value="P:viral translational frameshifting"/>
    <property type="evidence" value="ECO:0007669"/>
    <property type="project" value="UniProtKB-KW"/>
</dbReference>
<evidence type="ECO:0000256" key="29">
    <source>
        <dbReference type="ARBA" id="ARBA00023268"/>
    </source>
</evidence>
<dbReference type="GO" id="GO:0005524">
    <property type="term" value="F:ATP binding"/>
    <property type="evidence" value="ECO:0007669"/>
    <property type="project" value="UniProtKB-KW"/>
</dbReference>
<dbReference type="Gene3D" id="1.10.340.70">
    <property type="match status" value="1"/>
</dbReference>
<keyword evidence="39" id="KW-1185">Reference proteome</keyword>
<evidence type="ECO:0000259" key="36">
    <source>
        <dbReference type="PROSITE" id="PS50878"/>
    </source>
</evidence>
<reference evidence="38" key="1">
    <citation type="submission" date="2019-08" db="EMBL/GenBank/DDBJ databases">
        <title>The improved chromosome-level genome for the pearl oyster Pinctada fucata martensii using PacBio sequencing and Hi-C.</title>
        <authorList>
            <person name="Zheng Z."/>
        </authorList>
    </citation>
    <scope>NUCLEOTIDE SEQUENCE</scope>
    <source>
        <strain evidence="38">ZZ-2019</strain>
        <tissue evidence="38">Adductor muscle</tissue>
    </source>
</reference>
<protein>
    <recommendedName>
        <fullName evidence="35">Gag3-Pol3</fullName>
    </recommendedName>
</protein>
<dbReference type="InterPro" id="IPR041577">
    <property type="entry name" value="RT_RNaseH_2"/>
</dbReference>
<dbReference type="FunFam" id="3.30.420.10:FF:000032">
    <property type="entry name" value="Retrovirus-related Pol polyprotein from transposon 297-like Protein"/>
    <property type="match status" value="1"/>
</dbReference>
<keyword evidence="15" id="KW-0255">Endonuclease</keyword>
<evidence type="ECO:0000256" key="5">
    <source>
        <dbReference type="ARBA" id="ARBA00022490"/>
    </source>
</evidence>
<dbReference type="SUPFAM" id="SSF56672">
    <property type="entry name" value="DNA/RNA polymerases"/>
    <property type="match status" value="1"/>
</dbReference>
<dbReference type="AlphaFoldDB" id="A0AA88XT24"/>
<dbReference type="Proteomes" id="UP001186944">
    <property type="component" value="Unassembled WGS sequence"/>
</dbReference>
<dbReference type="FunFam" id="3.10.20.370:FF:000001">
    <property type="entry name" value="Retrovirus-related Pol polyprotein from transposon 17.6-like protein"/>
    <property type="match status" value="1"/>
</dbReference>
<feature type="domain" description="Integrase catalytic" evidence="37">
    <location>
        <begin position="866"/>
        <end position="1025"/>
    </location>
</feature>
<comment type="caution">
    <text evidence="38">The sequence shown here is derived from an EMBL/GenBank/DDBJ whole genome shotgun (WGS) entry which is preliminary data.</text>
</comment>
<sequence length="1212" mass="138942">MNDSIFEHQFIVAKLDDIQGILGMDFLEQYDVVIKASQNRMVISDRSTDLEQTNSDICARVRLSKEVIIPPKSEVLTSGYVDKSVPNQNVIVEPYKSLGNKGLLLCRSLVDPNSVKLSVMNVGDKPVKLLCDTAVANLEEVEDVKEVEPESKSRENENCSVPEYLQTLLDSVSPKLSEDQREKVAKFLIEFQDVFVSPEGNLGRTDVVRHTIDTGNTRPIKIPPRRLHVAQREIVEKELDKMLKNDIIEPSSSPWSSPLLLVVKKDGSVRFCVDFRRLNSVTRKDAYPLPKIDETLDTLSGASWFSTLDLASGFWQCQMHENDREKTAFSTHKGLFQFKVMPFGLCNAPATFERLMELVLRGLIWERCLCYIDDVVVFGNSFETALKNLEIVLKRLRKANLKLKPSKCVLFQTEVLYLGHVVCGEGIKCDPKKLEAVKSWPVPKSVPEVRSFLGLAGYYRRFIPTFSSIASPLTRMTRKGRKFDWNPSCQKAFEILKEKLITSPVLTYPDRDSLFVLDTDASDTGIGAVLSQIQDGEEKVISYASKTLNRSQERYCTTYKELLAVVSFVKTFRHYLWGRKFIVRTDHASLVWLRRFKNPEGVVARWIAFLETYDFEIQHRKGSLHTNADSLSRVKYPRCKRTDCPSCEETVVVSPVVLSRDGLAESKIDDNISSYQPANVSPVLSHEESYSNDTSQDHISDASQSVCESDYEFLPNWLQIWSHDQLVKLQSDDPDIGRIVTLKQSYVNKPPKEAVENANQMCKTLWGLWESLKMQNDLLYYEWHFDDRIRLLLVAPKEIKKKIFTELHSQRIAGHLGRDRSISAIKRRFFWPGMRKDIARWCRQCDTCARAKPGPGLGRHPLQQKSVGAPLDRIGIDIVGNCPITEDGNEYIMVICDYFTKWVEAYAIPDHTALTVADKLVTEFVCRFGTPKQIHTDQGREFESILFQKICEKLGIEKTHTTPFRPQSDGLVERFNQTLQRMLSMFVNENRNDWDDHLPYVLMAYRASVQESTKCTPNSLMLGREISCPLDLMVGLPPEIDNFNISCHVEYYEWLKESMNKAFDRVHENLKQAAVKQKKYYDIGLKVRQYEVGEFIWRWYPPLANIKLGLGWTGPFKVIEKLTDYTYKVQKGPNDRLIIIHVDHMKPYEGISPPNWSIEEEEEEVDNFVHSEILTSTPISPDISLDLRQAFETPKKTRCGRTVRPPVPFTPD</sequence>
<dbReference type="Pfam" id="PF17921">
    <property type="entry name" value="Integrase_H2C2"/>
    <property type="match status" value="1"/>
</dbReference>
<dbReference type="GO" id="GO:0003964">
    <property type="term" value="F:RNA-directed DNA polymerase activity"/>
    <property type="evidence" value="ECO:0007669"/>
    <property type="project" value="UniProtKB-KW"/>
</dbReference>
<keyword evidence="17" id="KW-0378">Hydrolase</keyword>
<evidence type="ECO:0000256" key="4">
    <source>
        <dbReference type="ARBA" id="ARBA00004496"/>
    </source>
</evidence>
<keyword evidence="5" id="KW-0963">Cytoplasm</keyword>